<keyword evidence="1 2" id="KW-0238">DNA-binding</keyword>
<evidence type="ECO:0000313" key="5">
    <source>
        <dbReference type="Proteomes" id="UP000183508"/>
    </source>
</evidence>
<proteinExistence type="predicted"/>
<dbReference type="Proteomes" id="UP000183508">
    <property type="component" value="Unassembled WGS sequence"/>
</dbReference>
<keyword evidence="5" id="KW-1185">Reference proteome</keyword>
<dbReference type="AlphaFoldDB" id="A0A1I7LH37"/>
<dbReference type="GO" id="GO:0003677">
    <property type="term" value="F:DNA binding"/>
    <property type="evidence" value="ECO:0007669"/>
    <property type="project" value="UniProtKB-UniRule"/>
</dbReference>
<dbReference type="SUPFAM" id="SSF46689">
    <property type="entry name" value="Homeodomain-like"/>
    <property type="match status" value="1"/>
</dbReference>
<sequence>MAEEMEQWLSSLLRLTDEEEKMTEKQIKIIQAAVDIFADKGYASTSTSEIAQRAGVAEGTIFRHYKTKKDLLLSIVAPVMSKLVAPFVLRDLHQVLDTEYEQFEDFLRAMMRNRLEFVVKHAPIVKIMLHEIPFHPELQSQFKEQLFPQVGERLKRIITHFQSRGDLIEMPPFALLRMSVSAIMGYIFTRCYLFPEHDWNDEEEIERVVNFIMHGLAPRKE</sequence>
<dbReference type="Pfam" id="PF00440">
    <property type="entry name" value="TetR_N"/>
    <property type="match status" value="1"/>
</dbReference>
<dbReference type="InterPro" id="IPR009057">
    <property type="entry name" value="Homeodomain-like_sf"/>
</dbReference>
<evidence type="ECO:0000256" key="1">
    <source>
        <dbReference type="ARBA" id="ARBA00023125"/>
    </source>
</evidence>
<dbReference type="GO" id="GO:0006355">
    <property type="term" value="P:regulation of DNA-templated transcription"/>
    <property type="evidence" value="ECO:0007669"/>
    <property type="project" value="UniProtKB-ARBA"/>
</dbReference>
<dbReference type="PROSITE" id="PS50977">
    <property type="entry name" value="HTH_TETR_2"/>
    <property type="match status" value="1"/>
</dbReference>
<dbReference type="InterPro" id="IPR001647">
    <property type="entry name" value="HTH_TetR"/>
</dbReference>
<dbReference type="InterPro" id="IPR050109">
    <property type="entry name" value="HTH-type_TetR-like_transc_reg"/>
</dbReference>
<dbReference type="Gene3D" id="1.10.10.60">
    <property type="entry name" value="Homeodomain-like"/>
    <property type="match status" value="1"/>
</dbReference>
<dbReference type="InterPro" id="IPR036271">
    <property type="entry name" value="Tet_transcr_reg_TetR-rel_C_sf"/>
</dbReference>
<evidence type="ECO:0000256" key="2">
    <source>
        <dbReference type="PROSITE-ProRule" id="PRU00335"/>
    </source>
</evidence>
<dbReference type="RefSeq" id="WP_067922341.1">
    <property type="nucleotide sequence ID" value="NZ_FPBV01000049.1"/>
</dbReference>
<name>A0A1I7LH37_9BACL</name>
<dbReference type="STRING" id="392015.SAMN05421543_1493"/>
<reference evidence="5" key="1">
    <citation type="submission" date="2016-10" db="EMBL/GenBank/DDBJ databases">
        <authorList>
            <person name="Varghese N."/>
        </authorList>
    </citation>
    <scope>NUCLEOTIDE SEQUENCE [LARGE SCALE GENOMIC DNA]</scope>
    <source>
        <strain evidence="5">DSM 17980</strain>
    </source>
</reference>
<protein>
    <submittedName>
        <fullName evidence="4">DNA-binding transcriptional regulator, AcrR family</fullName>
    </submittedName>
</protein>
<dbReference type="PANTHER" id="PTHR30055">
    <property type="entry name" value="HTH-TYPE TRANSCRIPTIONAL REGULATOR RUTR"/>
    <property type="match status" value="1"/>
</dbReference>
<feature type="DNA-binding region" description="H-T-H motif" evidence="2">
    <location>
        <begin position="46"/>
        <end position="65"/>
    </location>
</feature>
<evidence type="ECO:0000313" key="4">
    <source>
        <dbReference type="EMBL" id="SFV08924.1"/>
    </source>
</evidence>
<organism evidence="4 5">
    <name type="scientific">Alicyclobacillus macrosporangiidus</name>
    <dbReference type="NCBI Taxonomy" id="392015"/>
    <lineage>
        <taxon>Bacteria</taxon>
        <taxon>Bacillati</taxon>
        <taxon>Bacillota</taxon>
        <taxon>Bacilli</taxon>
        <taxon>Bacillales</taxon>
        <taxon>Alicyclobacillaceae</taxon>
        <taxon>Alicyclobacillus</taxon>
    </lineage>
</organism>
<dbReference type="PRINTS" id="PR00455">
    <property type="entry name" value="HTHTETR"/>
</dbReference>
<gene>
    <name evidence="4" type="ORF">SAMN05421543_1493</name>
</gene>
<dbReference type="EMBL" id="FPBV01000049">
    <property type="protein sequence ID" value="SFV08924.1"/>
    <property type="molecule type" value="Genomic_DNA"/>
</dbReference>
<dbReference type="SUPFAM" id="SSF48498">
    <property type="entry name" value="Tetracyclin repressor-like, C-terminal domain"/>
    <property type="match status" value="1"/>
</dbReference>
<dbReference type="OrthoDB" id="9780824at2"/>
<feature type="domain" description="HTH tetR-type" evidence="3">
    <location>
        <begin position="23"/>
        <end position="83"/>
    </location>
</feature>
<dbReference type="Gene3D" id="1.10.357.10">
    <property type="entry name" value="Tetracycline Repressor, domain 2"/>
    <property type="match status" value="1"/>
</dbReference>
<dbReference type="PANTHER" id="PTHR30055:SF222">
    <property type="entry name" value="REGULATORY PROTEIN"/>
    <property type="match status" value="1"/>
</dbReference>
<evidence type="ECO:0000259" key="3">
    <source>
        <dbReference type="PROSITE" id="PS50977"/>
    </source>
</evidence>
<accession>A0A1I7LH37</accession>